<dbReference type="GO" id="GO:0016226">
    <property type="term" value="P:iron-sulfur cluster assembly"/>
    <property type="evidence" value="ECO:0007669"/>
    <property type="project" value="InterPro"/>
</dbReference>
<evidence type="ECO:0000256" key="1">
    <source>
        <dbReference type="ARBA" id="ARBA00043967"/>
    </source>
</evidence>
<dbReference type="PANTHER" id="PTHR43575:SF1">
    <property type="entry name" value="PROTEIN ABCI7, CHLOROPLASTIC"/>
    <property type="match status" value="1"/>
</dbReference>
<dbReference type="PANTHER" id="PTHR43575">
    <property type="entry name" value="PROTEIN ABCI7, CHLOROPLASTIC"/>
    <property type="match status" value="1"/>
</dbReference>
<evidence type="ECO:0000259" key="3">
    <source>
        <dbReference type="Pfam" id="PF19295"/>
    </source>
</evidence>
<reference evidence="4" key="1">
    <citation type="submission" date="2023-07" db="EMBL/GenBank/DDBJ databases">
        <title>Genomic Encyclopedia of Type Strains, Phase IV (KMG-IV): sequencing the most valuable type-strain genomes for metagenomic binning, comparative biology and taxonomic classification.</title>
        <authorList>
            <person name="Goeker M."/>
        </authorList>
    </citation>
    <scope>NUCLEOTIDE SEQUENCE</scope>
    <source>
        <strain evidence="4">DSM 21202</strain>
    </source>
</reference>
<dbReference type="Pfam" id="PF01458">
    <property type="entry name" value="SUFBD_core"/>
    <property type="match status" value="1"/>
</dbReference>
<evidence type="ECO:0000313" key="5">
    <source>
        <dbReference type="Proteomes" id="UP001229244"/>
    </source>
</evidence>
<evidence type="ECO:0000313" key="4">
    <source>
        <dbReference type="EMBL" id="MDQ0317695.1"/>
    </source>
</evidence>
<evidence type="ECO:0000259" key="2">
    <source>
        <dbReference type="Pfam" id="PF01458"/>
    </source>
</evidence>
<dbReference type="RefSeq" id="WP_306887622.1">
    <property type="nucleotide sequence ID" value="NZ_JAUSUL010000007.1"/>
</dbReference>
<comment type="caution">
    <text evidence="4">The sequence shown here is derived from an EMBL/GenBank/DDBJ whole genome shotgun (WGS) entry which is preliminary data.</text>
</comment>
<dbReference type="AlphaFoldDB" id="A0AAE3VTS1"/>
<dbReference type="Pfam" id="PF19295">
    <property type="entry name" value="SufBD_N"/>
    <property type="match status" value="1"/>
</dbReference>
<proteinExistence type="inferred from homology"/>
<dbReference type="InterPro" id="IPR045595">
    <property type="entry name" value="SufBD_N"/>
</dbReference>
<dbReference type="InterPro" id="IPR055346">
    <property type="entry name" value="Fe-S_cluster_assembly_SufBD"/>
</dbReference>
<gene>
    <name evidence="4" type="ORF">J2S73_004181</name>
</gene>
<protein>
    <submittedName>
        <fullName evidence="4">Fe-S cluster assembly protein SufD</fullName>
    </submittedName>
</protein>
<comment type="similarity">
    <text evidence="1">Belongs to the iron-sulfur cluster assembly SufBD family.</text>
</comment>
<name>A0AAE3VTS1_9HYPH</name>
<dbReference type="InterPro" id="IPR011542">
    <property type="entry name" value="SUF_FeS_clus_asmbl_SufD"/>
</dbReference>
<dbReference type="SUPFAM" id="SSF101960">
    <property type="entry name" value="Stabilizer of iron transporter SufD"/>
    <property type="match status" value="1"/>
</dbReference>
<organism evidence="4 5">
    <name type="scientific">Amorphus orientalis</name>
    <dbReference type="NCBI Taxonomy" id="649198"/>
    <lineage>
        <taxon>Bacteria</taxon>
        <taxon>Pseudomonadati</taxon>
        <taxon>Pseudomonadota</taxon>
        <taxon>Alphaproteobacteria</taxon>
        <taxon>Hyphomicrobiales</taxon>
        <taxon>Amorphaceae</taxon>
        <taxon>Amorphus</taxon>
    </lineage>
</organism>
<feature type="domain" description="SUF system FeS cluster assembly SufBD core" evidence="2">
    <location>
        <begin position="187"/>
        <end position="416"/>
    </location>
</feature>
<accession>A0AAE3VTS1</accession>
<sequence length="444" mass="47150">MSEQTDANRTAAETALVDWFAAEAESRSAEGAIGAQRAEAFDRFSGQGLPHRRVEAYKYTDLRATLRTLPPAADRPDSAAVDAAVKAVPALADTDTVPVRLVIADGRFVAEASDLDALDGAVSVTGFADLLGKADPRMERIGSLAAQVDDPMLALNTALFEGGVVIEVAAGASVARPIEILHVVTSDHAVTTMPRHAVFVGEGASVSFLERHEGRGEAANVTNAAIELCVAPRARVTWAKLQAETTVSTHVGTTTVAVGEAARVNHLTVTLGARLSRSQLFARIDGEDTETAFDTATFLTGEQHSDATLVLDHKVPNGVSRERFRSVVDDTAKAIVQGRINVWQHAQKTDAQMMSNALLLSDEAEAVNKPELEIFADDVQCAHGATSGQIDEDALFYLRSRGVPKHQAERLLIESFLIEAVEGLGDSAVAPALAARIRAALHAE</sequence>
<dbReference type="NCBIfam" id="TIGR01981">
    <property type="entry name" value="sufD"/>
    <property type="match status" value="1"/>
</dbReference>
<feature type="domain" description="SUF system FeS cluster assembly SufBD N-terminal" evidence="3">
    <location>
        <begin position="28"/>
        <end position="180"/>
    </location>
</feature>
<dbReference type="InterPro" id="IPR037284">
    <property type="entry name" value="SUF_FeS_clus_asmbl_SufBD_sf"/>
</dbReference>
<dbReference type="EMBL" id="JAUSUL010000007">
    <property type="protein sequence ID" value="MDQ0317695.1"/>
    <property type="molecule type" value="Genomic_DNA"/>
</dbReference>
<dbReference type="Proteomes" id="UP001229244">
    <property type="component" value="Unassembled WGS sequence"/>
</dbReference>
<keyword evidence="5" id="KW-1185">Reference proteome</keyword>
<dbReference type="InterPro" id="IPR000825">
    <property type="entry name" value="SUF_FeS_clus_asmbl_SufBD_core"/>
</dbReference>